<evidence type="ECO:0000313" key="3">
    <source>
        <dbReference type="EMBL" id="TEU23396.1"/>
    </source>
</evidence>
<dbReference type="PANTHER" id="PTHR38463:SF1">
    <property type="entry name" value="STRESS RESPONSE PROTEIN YSNF"/>
    <property type="match status" value="1"/>
</dbReference>
<dbReference type="Pfam" id="PF09557">
    <property type="entry name" value="DUF2382"/>
    <property type="match status" value="1"/>
</dbReference>
<dbReference type="SUPFAM" id="SSF50346">
    <property type="entry name" value="PRC-barrel domain"/>
    <property type="match status" value="1"/>
</dbReference>
<dbReference type="OrthoDB" id="9793882at2"/>
<organism evidence="3 4">
    <name type="scientific">Alkanindiges illinoisensis</name>
    <dbReference type="NCBI Taxonomy" id="197183"/>
    <lineage>
        <taxon>Bacteria</taxon>
        <taxon>Pseudomonadati</taxon>
        <taxon>Pseudomonadota</taxon>
        <taxon>Gammaproteobacteria</taxon>
        <taxon>Moraxellales</taxon>
        <taxon>Moraxellaceae</taxon>
        <taxon>Alkanindiges</taxon>
    </lineage>
</organism>
<reference evidence="3 4" key="1">
    <citation type="submission" date="2019-03" db="EMBL/GenBank/DDBJ databases">
        <title>Alkanindiges illinoisensis: a potential pathogenic isolated from ascites of a gastric cancer patient with abdominal metastasis.</title>
        <authorList>
            <person name="Hu X."/>
            <person name="Yang B."/>
            <person name="Yan X."/>
            <person name="Lin L."/>
            <person name="Zhao H."/>
            <person name="Zhou F."/>
            <person name="Su B."/>
            <person name="Chen J."/>
            <person name="Rui Y."/>
            <person name="Wang Q."/>
            <person name="Zheng L."/>
        </authorList>
    </citation>
    <scope>NUCLEOTIDE SEQUENCE [LARGE SCALE GENOMIC DNA]</scope>
    <source>
        <strain evidence="3 4">NFYY 23406</strain>
    </source>
</reference>
<proteinExistence type="predicted"/>
<feature type="domain" description="PRC-barrel" evidence="1">
    <location>
        <begin position="22"/>
        <end position="87"/>
    </location>
</feature>
<dbReference type="Gene3D" id="3.90.50.10">
    <property type="entry name" value="Photosynthetic Reaction Center, subunit H, domain 2"/>
    <property type="match status" value="1"/>
</dbReference>
<accession>A0A4Y7X9B8</accession>
<dbReference type="GO" id="GO:0019684">
    <property type="term" value="P:photosynthesis, light reaction"/>
    <property type="evidence" value="ECO:0007669"/>
    <property type="project" value="InterPro"/>
</dbReference>
<sequence length="266" mass="30204">MNQLVRLKDIQTNYHSELGNDYYDPHGRTVYGANNEKIGKIDGALVEEGTGKIRYFIVDVGGWFSSKQVLIPAGFAEFRGDDEVYINSLTRDYAENLESYDENRGYQYDDVKAQDQRVFGNAFADTNVDNHSKYYDSPTKLELLEERLIVGKDRYVAGTLAVGKRVVSNEQSVNVNLEEEEAFINRHPVDNRPTDREIGADSRTISVELEAERANVDKKAYVVEEVEIGKTAHQHQQTVTDTVKREELDIQKTGDVHPVDDAKNPR</sequence>
<dbReference type="Pfam" id="PF05239">
    <property type="entry name" value="PRC"/>
    <property type="match status" value="1"/>
</dbReference>
<dbReference type="PANTHER" id="PTHR38463">
    <property type="entry name" value="STRESS RESPONSE PROTEIN YSNF"/>
    <property type="match status" value="1"/>
</dbReference>
<evidence type="ECO:0000259" key="2">
    <source>
        <dbReference type="Pfam" id="PF09557"/>
    </source>
</evidence>
<comment type="caution">
    <text evidence="3">The sequence shown here is derived from an EMBL/GenBank/DDBJ whole genome shotgun (WGS) entry which is preliminary data.</text>
</comment>
<evidence type="ECO:0000313" key="4">
    <source>
        <dbReference type="Proteomes" id="UP000297834"/>
    </source>
</evidence>
<keyword evidence="4" id="KW-1185">Reference proteome</keyword>
<dbReference type="EMBL" id="SNTY01000085">
    <property type="protein sequence ID" value="TEU23396.1"/>
    <property type="molecule type" value="Genomic_DNA"/>
</dbReference>
<name>A0A4Y7X9B8_9GAMM</name>
<dbReference type="InterPro" id="IPR014747">
    <property type="entry name" value="Bac_photo_RC_H_C"/>
</dbReference>
<evidence type="ECO:0000259" key="1">
    <source>
        <dbReference type="Pfam" id="PF05239"/>
    </source>
</evidence>
<gene>
    <name evidence="3" type="ORF">E2B99_13875</name>
</gene>
<dbReference type="InterPro" id="IPR027275">
    <property type="entry name" value="PRC-brl_dom"/>
</dbReference>
<dbReference type="Proteomes" id="UP000297834">
    <property type="component" value="Unassembled WGS sequence"/>
</dbReference>
<dbReference type="GO" id="GO:0030077">
    <property type="term" value="C:plasma membrane light-harvesting complex"/>
    <property type="evidence" value="ECO:0007669"/>
    <property type="project" value="InterPro"/>
</dbReference>
<dbReference type="NCBIfam" id="TIGR02271">
    <property type="entry name" value="YsnF/AvaK domain"/>
    <property type="match status" value="1"/>
</dbReference>
<dbReference type="InterPro" id="IPR019060">
    <property type="entry name" value="DUF2382"/>
</dbReference>
<dbReference type="RefSeq" id="WP_134245854.1">
    <property type="nucleotide sequence ID" value="NZ_SNTY01000085.1"/>
</dbReference>
<dbReference type="InterPro" id="IPR052967">
    <property type="entry name" value="Stress_Response_Assoc"/>
</dbReference>
<dbReference type="AlphaFoldDB" id="A0A4Y7X9B8"/>
<feature type="domain" description="DUF2382" evidence="2">
    <location>
        <begin position="141"/>
        <end position="250"/>
    </location>
</feature>
<dbReference type="InterPro" id="IPR011033">
    <property type="entry name" value="PRC_barrel-like_sf"/>
</dbReference>
<protein>
    <submittedName>
        <fullName evidence="3">DUF2382 domain-containing protein</fullName>
    </submittedName>
</protein>